<dbReference type="STRING" id="133412.A0A1R1Y689"/>
<dbReference type="SMART" id="SM00449">
    <property type="entry name" value="SPRY"/>
    <property type="match status" value="1"/>
</dbReference>
<dbReference type="Gene3D" id="2.60.120.920">
    <property type="match status" value="1"/>
</dbReference>
<reference evidence="5 6" key="1">
    <citation type="submission" date="2017-01" db="EMBL/GenBank/DDBJ databases">
        <authorList>
            <person name="Mah S.A."/>
            <person name="Swanson W.J."/>
            <person name="Moy G.W."/>
            <person name="Vacquier V.D."/>
        </authorList>
    </citation>
    <scope>NUCLEOTIDE SEQUENCE [LARGE SCALE GENOMIC DNA]</scope>
    <source>
        <strain evidence="5 6">GSMNP</strain>
    </source>
</reference>
<feature type="domain" description="B30.2/SPRY" evidence="4">
    <location>
        <begin position="908"/>
        <end position="1118"/>
    </location>
</feature>
<evidence type="ECO:0000256" key="3">
    <source>
        <dbReference type="ARBA" id="ARBA00022833"/>
    </source>
</evidence>
<accession>A0A1R1Y689</accession>
<dbReference type="Gene3D" id="1.25.10.10">
    <property type="entry name" value="Leucine-rich Repeat Variant"/>
    <property type="match status" value="1"/>
</dbReference>
<dbReference type="Pfam" id="PF00622">
    <property type="entry name" value="SPRY"/>
    <property type="match status" value="1"/>
</dbReference>
<dbReference type="GO" id="GO:0008270">
    <property type="term" value="F:zinc ion binding"/>
    <property type="evidence" value="ECO:0007669"/>
    <property type="project" value="UniProtKB-KW"/>
</dbReference>
<dbReference type="PROSITE" id="PS50188">
    <property type="entry name" value="B302_SPRY"/>
    <property type="match status" value="1"/>
</dbReference>
<dbReference type="OrthoDB" id="2967263at2759"/>
<comment type="caution">
    <text evidence="5">The sequence shown here is derived from an EMBL/GenBank/DDBJ whole genome shotgun (WGS) entry which is preliminary data.</text>
</comment>
<dbReference type="GO" id="GO:0051603">
    <property type="term" value="P:proteolysis involved in protein catabolic process"/>
    <property type="evidence" value="ECO:0007669"/>
    <property type="project" value="TreeGrafter"/>
</dbReference>
<evidence type="ECO:0000259" key="4">
    <source>
        <dbReference type="PROSITE" id="PS50188"/>
    </source>
</evidence>
<evidence type="ECO:0000313" key="5">
    <source>
        <dbReference type="EMBL" id="OMJ22380.1"/>
    </source>
</evidence>
<evidence type="ECO:0000313" key="6">
    <source>
        <dbReference type="Proteomes" id="UP000187283"/>
    </source>
</evidence>
<evidence type="ECO:0000256" key="1">
    <source>
        <dbReference type="ARBA" id="ARBA00022723"/>
    </source>
</evidence>
<dbReference type="SUPFAM" id="SSF48371">
    <property type="entry name" value="ARM repeat"/>
    <property type="match status" value="1"/>
</dbReference>
<dbReference type="Proteomes" id="UP000187283">
    <property type="component" value="Unassembled WGS sequence"/>
</dbReference>
<dbReference type="GO" id="GO:0005737">
    <property type="term" value="C:cytoplasm"/>
    <property type="evidence" value="ECO:0007669"/>
    <property type="project" value="TreeGrafter"/>
</dbReference>
<gene>
    <name evidence="5" type="ORF">AYI70_g2907</name>
</gene>
<dbReference type="InterPro" id="IPR013320">
    <property type="entry name" value="ConA-like_dom_sf"/>
</dbReference>
<keyword evidence="1" id="KW-0479">Metal-binding</keyword>
<evidence type="ECO:0000256" key="2">
    <source>
        <dbReference type="ARBA" id="ARBA00022771"/>
    </source>
</evidence>
<dbReference type="PANTHER" id="PTHR13363">
    <property type="entry name" value="RING FINGER AND SRY DOMAIN-CONTAINING"/>
    <property type="match status" value="1"/>
</dbReference>
<dbReference type="InterPro" id="IPR043136">
    <property type="entry name" value="B30.2/SPRY_sf"/>
</dbReference>
<keyword evidence="6" id="KW-1185">Reference proteome</keyword>
<keyword evidence="2" id="KW-0863">Zinc-finger</keyword>
<keyword evidence="3" id="KW-0862">Zinc</keyword>
<sequence length="1326" mass="148609">MPDPSYPSYPLYLLAFAASIRISLYLSSLATKHPSGLEEPLDPIELLDIDSNFHNGFFRGLKINSWSKSSLKKNIKEFSILLLYLSETYPVQIASEKALFDISATAPNIRLLLSSIDLNHNCPLKHKALSVLASLSADPEFSLKLVLLNTIKPLSLKLASSFLSNSKQIQDFSASILLNIISKKKALAIKLSYPSITSILIPRILLIFKNHQLYTYHTVYNSILIIHELSFDEKICSVMFNENILVGITHLLKSFTNDPKIFRTLLEVSVRITTTSGVEIPAKKEKLAVLVNMGITDVLCSVLFYEDQLVISWGIGMIHELVINDSGHSEFKQYHSFIRLLANHISPSKVAYVNGLILRIFWYLYNDKLNDGQFTLNLINPPILTRILSLFSQRDHETSYWALSLLSGLSSNGVVAKVLEKIPLFKDLFFILVFQSIPDTTLNLSQSLAGYIVATGKPKNSLFNLKLKHDIFSLLLDQKHERIQVQAAKIISSLISTGYINQPYATKEGAIPFIKNFIRRSDNLLTEIVDDLDLLPQNLSNISKYKDVSDKPRKLTKTISKELTCIEALPIVSTFYLSKSELSSISYTPDVSTPNSPTILLKAQQKLLDISALCLGVLTIKFFSHTKSNNKPDLHNLLDFQNSIKSIYSQQVPNVSANQNGPLAIFNKVLKYLSSDNFSFESLLSTTKSQKKQSKIYKSISKLPVSKYKNYFFVNFLKLNKQSTSEWLKNLHLTSELTLLHTSVSAIPVLFSTSSDIDQETLAPLLIDLVLTLYKCPFVSRGLELKLLQSVPFCLIPASKFNKVIEMCYDYSKMNLSFISASSIIDNNSTEINFYKYRNWTSFSSPKLSNSLTENIVISESLVDISIFLCVNIILQIDPPYQSHLFSKEVTVLLSDSILGQLVSANTSTFNLKKPIEVNPENYLPSNETVFSTSGYPIKMFVGKTSEKLKQFPPTIVSNAKVFNPSYEFLTVLSILPTKTSSGVYSFSVVLLSSGLMQIGWCSGNCDFYSIVGKGIGDDFESVAYDGFRQRRWYGTSSRNSYGEKWDAGDVISSSIDLNLGTVEFFRNGKSLGVAFGPGAVDSSIEVGSIPKNRVWYPAASLSSNQAVQFLPFCADPVSSPFISRYSNTFSPIDSNALTNNDCSYSRIRFVYNNEIGKGINTYNFPVIYSRLNGTNDYIVLSYLPDSSLSYDSSYNNISVDNCWFLVMLCDLNAEPSAGYLRNLVWNLKMCTVSGNIDNGIRYPNISTLPCRHVYKLSSTFEMGSWLTFQIDHEESIIRLIVKGEVLTSCELVSYTANKIFAPSLQPKLPPLWAAECVTNFEVKYF</sequence>
<organism evidence="5 6">
    <name type="scientific">Smittium culicis</name>
    <dbReference type="NCBI Taxonomy" id="133412"/>
    <lineage>
        <taxon>Eukaryota</taxon>
        <taxon>Fungi</taxon>
        <taxon>Fungi incertae sedis</taxon>
        <taxon>Zoopagomycota</taxon>
        <taxon>Kickxellomycotina</taxon>
        <taxon>Harpellomycetes</taxon>
        <taxon>Harpellales</taxon>
        <taxon>Legeriomycetaceae</taxon>
        <taxon>Smittium</taxon>
    </lineage>
</organism>
<dbReference type="InterPro" id="IPR001870">
    <property type="entry name" value="B30.2/SPRY"/>
</dbReference>
<dbReference type="EMBL" id="LSSN01000777">
    <property type="protein sequence ID" value="OMJ22380.1"/>
    <property type="molecule type" value="Genomic_DNA"/>
</dbReference>
<dbReference type="PANTHER" id="PTHR13363:SF5">
    <property type="entry name" value="E3 UBIQUITIN-PROTEIN LIGASE RNF123"/>
    <property type="match status" value="1"/>
</dbReference>
<dbReference type="GO" id="GO:0004842">
    <property type="term" value="F:ubiquitin-protein transferase activity"/>
    <property type="evidence" value="ECO:0007669"/>
    <property type="project" value="InterPro"/>
</dbReference>
<dbReference type="InterPro" id="IPR003877">
    <property type="entry name" value="SPRY_dom"/>
</dbReference>
<dbReference type="InterPro" id="IPR045129">
    <property type="entry name" value="RNF123/RKP/RSPRY1"/>
</dbReference>
<name>A0A1R1Y689_9FUNG</name>
<dbReference type="InterPro" id="IPR016024">
    <property type="entry name" value="ARM-type_fold"/>
</dbReference>
<protein>
    <submittedName>
        <fullName evidence="5">E3 ubiquitin-protein ligase</fullName>
    </submittedName>
</protein>
<dbReference type="InterPro" id="IPR011989">
    <property type="entry name" value="ARM-like"/>
</dbReference>
<dbReference type="SUPFAM" id="SSF49899">
    <property type="entry name" value="Concanavalin A-like lectins/glucanases"/>
    <property type="match status" value="1"/>
</dbReference>
<proteinExistence type="predicted"/>